<proteinExistence type="predicted"/>
<reference evidence="1" key="1">
    <citation type="submission" date="2021-04" db="EMBL/GenBank/DDBJ databases">
        <title>The genome sequence of Ideonella sp. 4Y11.</title>
        <authorList>
            <person name="Liu Y."/>
        </authorList>
    </citation>
    <scope>NUCLEOTIDE SEQUENCE</scope>
    <source>
        <strain evidence="1">4Y11</strain>
    </source>
</reference>
<keyword evidence="2" id="KW-1185">Reference proteome</keyword>
<accession>A0A940YIQ6</accession>
<dbReference type="RefSeq" id="WP_210802899.1">
    <property type="nucleotide sequence ID" value="NZ_JAGQDE010000013.1"/>
</dbReference>
<dbReference type="Proteomes" id="UP000678374">
    <property type="component" value="Unassembled WGS sequence"/>
</dbReference>
<dbReference type="EMBL" id="JAGQDE010000013">
    <property type="protein sequence ID" value="MBQ0960219.1"/>
    <property type="molecule type" value="Genomic_DNA"/>
</dbReference>
<organism evidence="1 2">
    <name type="scientific">Ideonella aquatica</name>
    <dbReference type="NCBI Taxonomy" id="2824119"/>
    <lineage>
        <taxon>Bacteria</taxon>
        <taxon>Pseudomonadati</taxon>
        <taxon>Pseudomonadota</taxon>
        <taxon>Betaproteobacteria</taxon>
        <taxon>Burkholderiales</taxon>
        <taxon>Sphaerotilaceae</taxon>
        <taxon>Ideonella</taxon>
    </lineage>
</organism>
<evidence type="ECO:0000313" key="2">
    <source>
        <dbReference type="Proteomes" id="UP000678374"/>
    </source>
</evidence>
<comment type="caution">
    <text evidence="1">The sequence shown here is derived from an EMBL/GenBank/DDBJ whole genome shotgun (WGS) entry which is preliminary data.</text>
</comment>
<protein>
    <submittedName>
        <fullName evidence="1">Uncharacterized protein</fullName>
    </submittedName>
</protein>
<gene>
    <name evidence="1" type="ORF">KAK06_14790</name>
</gene>
<evidence type="ECO:0000313" key="1">
    <source>
        <dbReference type="EMBL" id="MBQ0960219.1"/>
    </source>
</evidence>
<sequence length="126" mass="13976">MELKFNTTLLEGTTHLMMNLLEFMKRLAELVPRSHLIGCLCSWLSPAAVPGRVRALVRVPGGCRWRPDGTARLCHARGSVSFEGRLIAASASGSIRPSTVARHRHLLLLEFQGDLILRARLHISNL</sequence>
<name>A0A940YIQ6_9BURK</name>
<dbReference type="AlphaFoldDB" id="A0A940YIQ6"/>